<evidence type="ECO:0000313" key="7">
    <source>
        <dbReference type="Proteomes" id="UP001597180"/>
    </source>
</evidence>
<evidence type="ECO:0000313" key="6">
    <source>
        <dbReference type="EMBL" id="MFD1223471.1"/>
    </source>
</evidence>
<evidence type="ECO:0000256" key="1">
    <source>
        <dbReference type="ARBA" id="ARBA00008779"/>
    </source>
</evidence>
<evidence type="ECO:0000256" key="3">
    <source>
        <dbReference type="ARBA" id="ARBA00022801"/>
    </source>
</evidence>
<dbReference type="Gene3D" id="3.40.720.10">
    <property type="entry name" value="Alkaline Phosphatase, subunit A"/>
    <property type="match status" value="1"/>
</dbReference>
<comment type="caution">
    <text evidence="6">The sequence shown here is derived from an EMBL/GenBank/DDBJ whole genome shotgun (WGS) entry which is preliminary data.</text>
</comment>
<dbReference type="CDD" id="cd16034">
    <property type="entry name" value="sulfatase_like"/>
    <property type="match status" value="1"/>
</dbReference>
<dbReference type="Gene3D" id="3.30.1120.10">
    <property type="match status" value="1"/>
</dbReference>
<evidence type="ECO:0000256" key="2">
    <source>
        <dbReference type="ARBA" id="ARBA00022723"/>
    </source>
</evidence>
<accession>A0ABW3UUG1</accession>
<gene>
    <name evidence="6" type="ORF">ACFQ4B_25440</name>
</gene>
<dbReference type="Pfam" id="PF00884">
    <property type="entry name" value="Sulfatase"/>
    <property type="match status" value="1"/>
</dbReference>
<protein>
    <submittedName>
        <fullName evidence="6">Sulfatase</fullName>
    </submittedName>
</protein>
<dbReference type="Proteomes" id="UP001597180">
    <property type="component" value="Unassembled WGS sequence"/>
</dbReference>
<dbReference type="EMBL" id="JBHTLU010000034">
    <property type="protein sequence ID" value="MFD1223471.1"/>
    <property type="molecule type" value="Genomic_DNA"/>
</dbReference>
<keyword evidence="2" id="KW-0479">Metal-binding</keyword>
<comment type="similarity">
    <text evidence="1">Belongs to the sulfatase family.</text>
</comment>
<keyword evidence="4" id="KW-0106">Calcium</keyword>
<feature type="domain" description="Sulfatase N-terminal" evidence="5">
    <location>
        <begin position="6"/>
        <end position="334"/>
    </location>
</feature>
<proteinExistence type="inferred from homology"/>
<dbReference type="InterPro" id="IPR000917">
    <property type="entry name" value="Sulfatase_N"/>
</dbReference>
<dbReference type="RefSeq" id="WP_345590531.1">
    <property type="nucleotide sequence ID" value="NZ_BAABJG010000022.1"/>
</dbReference>
<evidence type="ECO:0000256" key="4">
    <source>
        <dbReference type="ARBA" id="ARBA00022837"/>
    </source>
</evidence>
<keyword evidence="7" id="KW-1185">Reference proteome</keyword>
<dbReference type="PANTHER" id="PTHR42693">
    <property type="entry name" value="ARYLSULFATASE FAMILY MEMBER"/>
    <property type="match status" value="1"/>
</dbReference>
<sequence>MSPKKPNLLFVFPDQWRRQAVGYRKEDEVYTPHIDRFARESLILNQAVSCFPLCSPNRSVMLTGRYPLSTGVTTNCKLGLPVKMNDGELTIGNILKEEGYQTGYIGKWHLDLPEQSYVEVPESGARHWDAYIPPGPRRFGFDFWYSYNAYDQHMRPHYWKDTQQMIEPEEWSTQHETDVAIDFIRNQNQDQPFCLYVSWNPPHQPFDQVPDMYKLLYTDKPITYRPNVQGKGLEQAEQHLRNYYAAVTATDDQFGRLLQVLEEEGLAEDTIVVLTSDHGEMMGSHGWLEHKNIWYEEAIGVPCFIRYPGRVASGTEDCLFNSSDLVPTLLGLMNLPIPDPIQGSDLSPVLLGQGGAKPTSAFICHYPGAIGEHEQARAMGLDINAYGWRGVRTNRYTYVARRHFGESKVLRLCYDNENDPYQLNPVMLDSVPKEGAAAELELELKAWLSKLQDPFNLES</sequence>
<dbReference type="SUPFAM" id="SSF53649">
    <property type="entry name" value="Alkaline phosphatase-like"/>
    <property type="match status" value="1"/>
</dbReference>
<evidence type="ECO:0000259" key="5">
    <source>
        <dbReference type="Pfam" id="PF00884"/>
    </source>
</evidence>
<dbReference type="PANTHER" id="PTHR42693:SF53">
    <property type="entry name" value="ENDO-4-O-SULFATASE"/>
    <property type="match status" value="1"/>
</dbReference>
<keyword evidence="3" id="KW-0378">Hydrolase</keyword>
<name>A0ABW3UUG1_9BACL</name>
<dbReference type="InterPro" id="IPR050738">
    <property type="entry name" value="Sulfatase"/>
</dbReference>
<organism evidence="6 7">
    <name type="scientific">Paenibacillus vulneris</name>
    <dbReference type="NCBI Taxonomy" id="1133364"/>
    <lineage>
        <taxon>Bacteria</taxon>
        <taxon>Bacillati</taxon>
        <taxon>Bacillota</taxon>
        <taxon>Bacilli</taxon>
        <taxon>Bacillales</taxon>
        <taxon>Paenibacillaceae</taxon>
        <taxon>Paenibacillus</taxon>
    </lineage>
</organism>
<dbReference type="PROSITE" id="PS00149">
    <property type="entry name" value="SULFATASE_2"/>
    <property type="match status" value="1"/>
</dbReference>
<reference evidence="7" key="1">
    <citation type="journal article" date="2019" name="Int. J. Syst. Evol. Microbiol.">
        <title>The Global Catalogue of Microorganisms (GCM) 10K type strain sequencing project: providing services to taxonomists for standard genome sequencing and annotation.</title>
        <authorList>
            <consortium name="The Broad Institute Genomics Platform"/>
            <consortium name="The Broad Institute Genome Sequencing Center for Infectious Disease"/>
            <person name="Wu L."/>
            <person name="Ma J."/>
        </authorList>
    </citation>
    <scope>NUCLEOTIDE SEQUENCE [LARGE SCALE GENOMIC DNA]</scope>
    <source>
        <strain evidence="7">CCUG 53270</strain>
    </source>
</reference>
<dbReference type="InterPro" id="IPR017850">
    <property type="entry name" value="Alkaline_phosphatase_core_sf"/>
</dbReference>
<dbReference type="InterPro" id="IPR024607">
    <property type="entry name" value="Sulfatase_CS"/>
</dbReference>